<feature type="region of interest" description="Disordered" evidence="1">
    <location>
        <begin position="1"/>
        <end position="55"/>
    </location>
</feature>
<gene>
    <name evidence="2" type="ordered locus">B005_2078</name>
</gene>
<organism evidence="2 3">
    <name type="scientific">Nocardiopsis alba (strain ATCC BAA-2165 / BE74)</name>
    <dbReference type="NCBI Taxonomy" id="1205910"/>
    <lineage>
        <taxon>Bacteria</taxon>
        <taxon>Bacillati</taxon>
        <taxon>Actinomycetota</taxon>
        <taxon>Actinomycetes</taxon>
        <taxon>Streptosporangiales</taxon>
        <taxon>Nocardiopsidaceae</taxon>
        <taxon>Nocardiopsis</taxon>
    </lineage>
</organism>
<reference evidence="2 3" key="1">
    <citation type="journal article" date="2012" name="J. Bacteriol.">
        <title>Whole-Genome Sequence of Nocardiopsis alba Strain ATCC BAA-2165, Associated with Honeybees.</title>
        <authorList>
            <person name="Qiao J."/>
            <person name="Chen L."/>
            <person name="Li Y."/>
            <person name="Wang J."/>
            <person name="Zhang W."/>
            <person name="Chen S."/>
        </authorList>
    </citation>
    <scope>NUCLEOTIDE SEQUENCE [LARGE SCALE GENOMIC DNA]</scope>
    <source>
        <strain evidence="3">ATCC BAA-2165 / BE74</strain>
    </source>
</reference>
<evidence type="ECO:0000256" key="1">
    <source>
        <dbReference type="SAM" id="MobiDB-lite"/>
    </source>
</evidence>
<name>J7LGY0_NOCAA</name>
<protein>
    <submittedName>
        <fullName evidence="2">Uncharacterized protein</fullName>
    </submittedName>
</protein>
<dbReference type="KEGG" id="nal:B005_2078"/>
<evidence type="ECO:0000313" key="3">
    <source>
        <dbReference type="Proteomes" id="UP000003779"/>
    </source>
</evidence>
<feature type="compositionally biased region" description="Low complexity" evidence="1">
    <location>
        <begin position="40"/>
        <end position="55"/>
    </location>
</feature>
<sequence length="55" mass="5799">MHSDRSKPLFTHGSDVVAAVPKSTYRPSARPTASGRENARPGADPGRAAAVRIRA</sequence>
<dbReference type="AlphaFoldDB" id="J7LGY0"/>
<dbReference type="EMBL" id="CP003788">
    <property type="protein sequence ID" value="AFR10149.1"/>
    <property type="molecule type" value="Genomic_DNA"/>
</dbReference>
<accession>J7LGY0</accession>
<reference evidence="3" key="2">
    <citation type="submission" date="2012-08" db="EMBL/GenBank/DDBJ databases">
        <title>Whole-genome sequence of Nocardiopsis alba strain ATCC BAA-2165 associated with honeybees.</title>
        <authorList>
            <person name="Qiao J."/>
            <person name="Chen L."/>
            <person name="Li Y."/>
            <person name="Wang J."/>
            <person name="Zhang W."/>
            <person name="Chen S."/>
        </authorList>
    </citation>
    <scope>NUCLEOTIDE SEQUENCE [LARGE SCALE GENOMIC DNA]</scope>
    <source>
        <strain evidence="3">ATCC BAA-2165 / BE74</strain>
    </source>
</reference>
<evidence type="ECO:0000313" key="2">
    <source>
        <dbReference type="EMBL" id="AFR10149.1"/>
    </source>
</evidence>
<dbReference type="Proteomes" id="UP000003779">
    <property type="component" value="Chromosome"/>
</dbReference>
<proteinExistence type="predicted"/>
<dbReference type="HOGENOM" id="CLU_3027730_0_0_11"/>